<reference evidence="1" key="1">
    <citation type="submission" date="2023-07" db="EMBL/GenBank/DDBJ databases">
        <title>Isolates cultured from stool samples of acute diarrhea patients.</title>
        <authorList>
            <person name="Jiang S."/>
        </authorList>
    </citation>
    <scope>NUCLEOTIDE SEQUENCE</scope>
    <source>
        <strain evidence="1">L4424</strain>
    </source>
</reference>
<dbReference type="AlphaFoldDB" id="A0AAW7ZMT2"/>
<evidence type="ECO:0000313" key="2">
    <source>
        <dbReference type="Proteomes" id="UP001176432"/>
    </source>
</evidence>
<protein>
    <submittedName>
        <fullName evidence="1">Uncharacterized protein</fullName>
    </submittedName>
</protein>
<dbReference type="RefSeq" id="WP_192082502.1">
    <property type="nucleotide sequence ID" value="NZ_CP083834.1"/>
</dbReference>
<dbReference type="Proteomes" id="UP001176432">
    <property type="component" value="Unassembled WGS sequence"/>
</dbReference>
<gene>
    <name evidence="1" type="ORF">Q5934_04690</name>
</gene>
<proteinExistence type="predicted"/>
<comment type="caution">
    <text evidence="1">The sequence shown here is derived from an EMBL/GenBank/DDBJ whole genome shotgun (WGS) entry which is preliminary data.</text>
</comment>
<name>A0AAW7ZMT2_ENTAS</name>
<organism evidence="1 2">
    <name type="scientific">Enterobacter asburiae</name>
    <dbReference type="NCBI Taxonomy" id="61645"/>
    <lineage>
        <taxon>Bacteria</taxon>
        <taxon>Pseudomonadati</taxon>
        <taxon>Pseudomonadota</taxon>
        <taxon>Gammaproteobacteria</taxon>
        <taxon>Enterobacterales</taxon>
        <taxon>Enterobacteriaceae</taxon>
        <taxon>Enterobacter</taxon>
        <taxon>Enterobacter cloacae complex</taxon>
    </lineage>
</organism>
<sequence>MHQKTHIDVLINQFREALLHPISVQMVKAFLDHYSQSDQTAIHSAYRIGVRYYGYETPKQDDEPVHREVVAHINSAECASILFTKRNELSNAFSYFQRFTTQQQRDDF</sequence>
<evidence type="ECO:0000313" key="1">
    <source>
        <dbReference type="EMBL" id="MDO7920846.1"/>
    </source>
</evidence>
<accession>A0AAW7ZMT2</accession>
<dbReference type="EMBL" id="JAUPXB010000001">
    <property type="protein sequence ID" value="MDO7920846.1"/>
    <property type="molecule type" value="Genomic_DNA"/>
</dbReference>